<keyword evidence="3" id="KW-1185">Reference proteome</keyword>
<dbReference type="AlphaFoldDB" id="A0AAE3JDH0"/>
<comment type="caution">
    <text evidence="2">The sequence shown here is derived from an EMBL/GenBank/DDBJ whole genome shotgun (WGS) entry which is preliminary data.</text>
</comment>
<dbReference type="PANTHER" id="PTHR43649:SF17">
    <property type="entry name" value="ABC TRANSPORTER SOLUTE BINDING PROTEIN-SUGAR TRANSPORT"/>
    <property type="match status" value="1"/>
</dbReference>
<protein>
    <submittedName>
        <fullName evidence="2">ABC transporter substrate-binding protein</fullName>
    </submittedName>
</protein>
<evidence type="ECO:0000313" key="2">
    <source>
        <dbReference type="EMBL" id="MCC2221772.1"/>
    </source>
</evidence>
<dbReference type="InterPro" id="IPR006059">
    <property type="entry name" value="SBP"/>
</dbReference>
<dbReference type="EMBL" id="JAJEQN010000020">
    <property type="protein sequence ID" value="MCC2221772.1"/>
    <property type="molecule type" value="Genomic_DNA"/>
</dbReference>
<sequence length="542" mass="60230">MKKMTGKMAMAMAGLMAFGTMGTGVTAMAAEDGDVVTIKFMHKGPKPDNWDAVYAKYEEEYMDEVGVALDITWVEHADYKDKLNLEITSGNDWDLVFDASWVQLKNLAPEGYYADLSSYFNNPDEYPGLAKAFSEEVMEANIWFDKMCYIPLFETYGNGIPVVWYRKDWAKDWGVGTDGQINSYDEMEQYWQAAKDAGVIPYGATQARGFFQQLSVRGEAQEGSAQAGLQSFSSAGLTIWTYVKDGELVSYAVEGSGDENFKDFPEGWNHDFGADRYEKFANWQDAGYIDPDSLSVTDCGTPFEAGLNASIVGTLDDYVADMKYVDSWKAAEDDDAELGYFVYVDSIRDKEEGAIPTDRSGNNGLAIPTTSTKIDATMKFLDWMFGSQEAHDLIQYGIEGTDFAYGEEEGTVDVLSDYNSQFGGYGMTWNPTYALLGTYYDDETLAYRRYELEDSTFVTMPVTGFHFDTSDVDLATSVAQCKAVTDMVATVKLHGIRVDGYGNSYDTIKEMLKANVDEAMENGGQEVVDALVEQLTAYLASK</sequence>
<organism evidence="2 3">
    <name type="scientific">Anthropogastromicrobium aceti</name>
    <dbReference type="NCBI Taxonomy" id="2981768"/>
    <lineage>
        <taxon>Bacteria</taxon>
        <taxon>Bacillati</taxon>
        <taxon>Bacillota</taxon>
        <taxon>Clostridia</taxon>
        <taxon>Lachnospirales</taxon>
        <taxon>Lachnospiraceae</taxon>
        <taxon>Anthropogastromicrobium</taxon>
    </lineage>
</organism>
<keyword evidence="1" id="KW-0732">Signal</keyword>
<feature type="chain" id="PRO_5042140818" evidence="1">
    <location>
        <begin position="30"/>
        <end position="542"/>
    </location>
</feature>
<dbReference type="RefSeq" id="WP_308731825.1">
    <property type="nucleotide sequence ID" value="NZ_JAJEQN010000020.1"/>
</dbReference>
<name>A0AAE3JDH0_9FIRM</name>
<dbReference type="SUPFAM" id="SSF53850">
    <property type="entry name" value="Periplasmic binding protein-like II"/>
    <property type="match status" value="1"/>
</dbReference>
<accession>A0AAE3JDH0</accession>
<feature type="signal peptide" evidence="1">
    <location>
        <begin position="1"/>
        <end position="29"/>
    </location>
</feature>
<dbReference type="PANTHER" id="PTHR43649">
    <property type="entry name" value="ARABINOSE-BINDING PROTEIN-RELATED"/>
    <property type="match status" value="1"/>
</dbReference>
<evidence type="ECO:0000313" key="3">
    <source>
        <dbReference type="Proteomes" id="UP001198200"/>
    </source>
</evidence>
<gene>
    <name evidence="2" type="ORF">LKD48_09020</name>
</gene>
<dbReference type="Proteomes" id="UP001198200">
    <property type="component" value="Unassembled WGS sequence"/>
</dbReference>
<dbReference type="Gene3D" id="3.40.190.10">
    <property type="entry name" value="Periplasmic binding protein-like II"/>
    <property type="match status" value="2"/>
</dbReference>
<evidence type="ECO:0000256" key="1">
    <source>
        <dbReference type="SAM" id="SignalP"/>
    </source>
</evidence>
<reference evidence="2 3" key="1">
    <citation type="submission" date="2021-10" db="EMBL/GenBank/DDBJ databases">
        <title>Anaerobic single-cell dispensing facilitates the cultivation of human gut bacteria.</title>
        <authorList>
            <person name="Afrizal A."/>
        </authorList>
    </citation>
    <scope>NUCLEOTIDE SEQUENCE [LARGE SCALE GENOMIC DNA]</scope>
    <source>
        <strain evidence="2 3">CLA-AA-H224</strain>
    </source>
</reference>
<dbReference type="InterPro" id="IPR050490">
    <property type="entry name" value="Bact_solute-bd_prot1"/>
</dbReference>
<proteinExistence type="predicted"/>
<dbReference type="Pfam" id="PF01547">
    <property type="entry name" value="SBP_bac_1"/>
    <property type="match status" value="1"/>
</dbReference>